<proteinExistence type="predicted"/>
<feature type="domain" description="Plexin TIG" evidence="1">
    <location>
        <begin position="105"/>
        <end position="142"/>
    </location>
</feature>
<dbReference type="InterPro" id="IPR041362">
    <property type="entry name" value="TIG2_plexin"/>
</dbReference>
<gene>
    <name evidence="2" type="ORF">llap_14376</name>
</gene>
<reference evidence="3" key="2">
    <citation type="submission" date="2017-12" db="EMBL/GenBank/DDBJ databases">
        <title>Genome sequence of the Bar-tailed Godwit (Limosa lapponica baueri).</title>
        <authorList>
            <person name="Lima N.C.B."/>
            <person name="Parody-Merino A.M."/>
            <person name="Battley P.F."/>
            <person name="Fidler A.E."/>
            <person name="Prosdocimi F."/>
        </authorList>
    </citation>
    <scope>NUCLEOTIDE SEQUENCE [LARGE SCALE GENOMIC DNA]</scope>
</reference>
<sequence>MPSSLLLPSPAYPGPGKLCKSLKVIHGGNQLVSPGARSPLQQNRVDAKQASDFTRDCPQLLQAEKILVPVEVIKPITLKAKNLPQPQSGQRGYEPFTGLCVVRPEKYSYEGMEINSLPVELTVVWNGNFNIDNPAQNKVMLFKLTCQKIGLRGNVVMNRGRERGRRKSAAHQWEKSEQNKMITAKDPKQPPAQSLAPFNYHRWLRIDVSLTEGFCTSSLNPEAGIFAEDGQSIRIFFFLLVLYPQPP</sequence>
<organism evidence="2 3">
    <name type="scientific">Limosa lapponica baueri</name>
    <dbReference type="NCBI Taxonomy" id="1758121"/>
    <lineage>
        <taxon>Eukaryota</taxon>
        <taxon>Metazoa</taxon>
        <taxon>Chordata</taxon>
        <taxon>Craniata</taxon>
        <taxon>Vertebrata</taxon>
        <taxon>Euteleostomi</taxon>
        <taxon>Archelosauria</taxon>
        <taxon>Archosauria</taxon>
        <taxon>Dinosauria</taxon>
        <taxon>Saurischia</taxon>
        <taxon>Theropoda</taxon>
        <taxon>Coelurosauria</taxon>
        <taxon>Aves</taxon>
        <taxon>Neognathae</taxon>
        <taxon>Neoaves</taxon>
        <taxon>Charadriiformes</taxon>
        <taxon>Scolopacidae</taxon>
        <taxon>Limosa</taxon>
    </lineage>
</organism>
<accession>A0A2I0TNC0</accession>
<keyword evidence="3" id="KW-1185">Reference proteome</keyword>
<evidence type="ECO:0000313" key="3">
    <source>
        <dbReference type="Proteomes" id="UP000233556"/>
    </source>
</evidence>
<dbReference type="OrthoDB" id="125363at2759"/>
<name>A0A2I0TNC0_LIMLA</name>
<feature type="domain" description="Plexin TIG" evidence="1">
    <location>
        <begin position="64"/>
        <end position="94"/>
    </location>
</feature>
<dbReference type="EMBL" id="KZ508340">
    <property type="protein sequence ID" value="PKU35319.1"/>
    <property type="molecule type" value="Genomic_DNA"/>
</dbReference>
<dbReference type="AlphaFoldDB" id="A0A2I0TNC0"/>
<evidence type="ECO:0000259" key="1">
    <source>
        <dbReference type="Pfam" id="PF18020"/>
    </source>
</evidence>
<dbReference type="Proteomes" id="UP000233556">
    <property type="component" value="Unassembled WGS sequence"/>
</dbReference>
<dbReference type="Pfam" id="PF18020">
    <property type="entry name" value="TIG_2"/>
    <property type="match status" value="2"/>
</dbReference>
<protein>
    <recommendedName>
        <fullName evidence="1">Plexin TIG domain-containing protein</fullName>
    </recommendedName>
</protein>
<evidence type="ECO:0000313" key="2">
    <source>
        <dbReference type="EMBL" id="PKU35319.1"/>
    </source>
</evidence>
<reference evidence="3" key="1">
    <citation type="submission" date="2017-11" db="EMBL/GenBank/DDBJ databases">
        <authorList>
            <person name="Lima N.C."/>
            <person name="Parody-Merino A.M."/>
            <person name="Battley P.F."/>
            <person name="Fidler A.E."/>
            <person name="Prosdocimi F."/>
        </authorList>
    </citation>
    <scope>NUCLEOTIDE SEQUENCE [LARGE SCALE GENOMIC DNA]</scope>
</reference>